<evidence type="ECO:0000256" key="2">
    <source>
        <dbReference type="ARBA" id="ARBA00022578"/>
    </source>
</evidence>
<evidence type="ECO:0000256" key="3">
    <source>
        <dbReference type="ARBA" id="ARBA00023125"/>
    </source>
</evidence>
<dbReference type="InterPro" id="IPR025296">
    <property type="entry name" value="DUF4158"/>
</dbReference>
<proteinExistence type="inferred from homology"/>
<comment type="similarity">
    <text evidence="1">Belongs to the transposase 7 family.</text>
</comment>
<gene>
    <name evidence="8" type="ORF">CKO25_19305</name>
</gene>
<comment type="caution">
    <text evidence="8">The sequence shown here is derived from an EMBL/GenBank/DDBJ whole genome shotgun (WGS) entry which is preliminary data.</text>
</comment>
<evidence type="ECO:0000313" key="9">
    <source>
        <dbReference type="Proteomes" id="UP001138802"/>
    </source>
</evidence>
<keyword evidence="4" id="KW-0233">DNA recombination</keyword>
<evidence type="ECO:0008006" key="10">
    <source>
        <dbReference type="Google" id="ProtNLM"/>
    </source>
</evidence>
<evidence type="ECO:0000259" key="7">
    <source>
        <dbReference type="Pfam" id="PF13700"/>
    </source>
</evidence>
<organism evidence="8 9">
    <name type="scientific">Thiocapsa imhoffii</name>
    <dbReference type="NCBI Taxonomy" id="382777"/>
    <lineage>
        <taxon>Bacteria</taxon>
        <taxon>Pseudomonadati</taxon>
        <taxon>Pseudomonadota</taxon>
        <taxon>Gammaproteobacteria</taxon>
        <taxon>Chromatiales</taxon>
        <taxon>Chromatiaceae</taxon>
        <taxon>Thiocapsa</taxon>
    </lineage>
</organism>
<dbReference type="GO" id="GO:0003677">
    <property type="term" value="F:DNA binding"/>
    <property type="evidence" value="ECO:0007669"/>
    <property type="project" value="UniProtKB-KW"/>
</dbReference>
<evidence type="ECO:0000256" key="1">
    <source>
        <dbReference type="ARBA" id="ARBA00009402"/>
    </source>
</evidence>
<evidence type="ECO:0000256" key="5">
    <source>
        <dbReference type="SAM" id="MobiDB-lite"/>
    </source>
</evidence>
<dbReference type="GO" id="GO:0004803">
    <property type="term" value="F:transposase activity"/>
    <property type="evidence" value="ECO:0007669"/>
    <property type="project" value="InterPro"/>
</dbReference>
<evidence type="ECO:0000259" key="6">
    <source>
        <dbReference type="Pfam" id="PF01526"/>
    </source>
</evidence>
<evidence type="ECO:0000256" key="4">
    <source>
        <dbReference type="ARBA" id="ARBA00023172"/>
    </source>
</evidence>
<feature type="domain" description="DUF4158" evidence="7">
    <location>
        <begin position="6"/>
        <end position="168"/>
    </location>
</feature>
<dbReference type="Proteomes" id="UP001138802">
    <property type="component" value="Unassembled WGS sequence"/>
</dbReference>
<accession>A0A9X1BBM6</accession>
<dbReference type="Pfam" id="PF13700">
    <property type="entry name" value="DUF4158"/>
    <property type="match status" value="1"/>
</dbReference>
<dbReference type="NCBIfam" id="NF033527">
    <property type="entry name" value="transpos_Tn3"/>
    <property type="match status" value="1"/>
</dbReference>
<sequence length="675" mass="76311">MPRRSILSAAERESLLALPDTQDELIRNYTFSEPDLSLIRQRRGDANRLGVAVQLCLLRFPGQGLLPDAAVPMPLLQWIGRQLRLDPACWPQYAEREETRREHLLKLRAYLGMEPFDLAHYRQAVHATTELALQTDKGFVLASSVLDALRHRHVILPTLDVVERVCAESITRANRHIYDALADPLSDAHRRRLDDLLKRRDNGKTTWLAWLRQSPAKPNSRHMLEHIERLKAWQALDLPFGIERLVHQNRLLKIAREGGQMTPADLAKFEAQRRYATLVALAIEGMATVTDEIIDLHDRILGKLFNAAKNKHQQQFQASGKAINAKVRLFGHIRDETYGAALAELVNTQFRHPFAEHLGDGTTSSSDGQNFRTGSKAESTGHINPKYGSSPGRTFYTHISDQYAPFHTKVVNVGVRDSTYVLDGLLYHESDLRIEEHDTDTAGFTDHVFALMHLLGFRFAPRIRDLGDTKLYIPKGDATYDGLKPMIGSTLNIKHVRAHWDEILRLATSIKQGTVTASLMLRKLGSYPRQNGLAVALRELGRIECTLFILDWLQSVELRRRVHAGLNKGEARNALARAVFFNRLGEIRDRSFEQQRYRASGLNLVTAAIVLWNTVYLERAANALHGHGQAVDPALLQYLSPLGWEHINLTGDYLWRSSAKIGAGKFRPLRPLQPA</sequence>
<dbReference type="RefSeq" id="WP_200389571.1">
    <property type="nucleotide sequence ID" value="NZ_NRSD01000034.1"/>
</dbReference>
<keyword evidence="9" id="KW-1185">Reference proteome</keyword>
<dbReference type="GO" id="GO:0006313">
    <property type="term" value="P:DNA transposition"/>
    <property type="evidence" value="ECO:0007669"/>
    <property type="project" value="InterPro"/>
</dbReference>
<dbReference type="InterPro" id="IPR047653">
    <property type="entry name" value="Tn3-like_transpos"/>
</dbReference>
<feature type="region of interest" description="Disordered" evidence="5">
    <location>
        <begin position="357"/>
        <end position="389"/>
    </location>
</feature>
<name>A0A9X1BBM6_9GAMM</name>
<evidence type="ECO:0000313" key="8">
    <source>
        <dbReference type="EMBL" id="MBK1646746.1"/>
    </source>
</evidence>
<feature type="domain" description="Tn3 transposase DDE" evidence="6">
    <location>
        <begin position="332"/>
        <end position="653"/>
    </location>
</feature>
<dbReference type="AlphaFoldDB" id="A0A9X1BBM6"/>
<keyword evidence="3" id="KW-0238">DNA-binding</keyword>
<dbReference type="Pfam" id="PF01526">
    <property type="entry name" value="DDE_Tnp_Tn3"/>
    <property type="match status" value="1"/>
</dbReference>
<dbReference type="EMBL" id="NRSD01000034">
    <property type="protein sequence ID" value="MBK1646746.1"/>
    <property type="molecule type" value="Genomic_DNA"/>
</dbReference>
<dbReference type="InterPro" id="IPR002513">
    <property type="entry name" value="Tn3_Tnp_DDE_dom"/>
</dbReference>
<reference evidence="8 9" key="1">
    <citation type="journal article" date="2020" name="Microorganisms">
        <title>Osmotic Adaptation and Compatible Solute Biosynthesis of Phototrophic Bacteria as Revealed from Genome Analyses.</title>
        <authorList>
            <person name="Imhoff J.F."/>
            <person name="Rahn T."/>
            <person name="Kunzel S."/>
            <person name="Keller A."/>
            <person name="Neulinger S.C."/>
        </authorList>
    </citation>
    <scope>NUCLEOTIDE SEQUENCE [LARGE SCALE GENOMIC DNA]</scope>
    <source>
        <strain evidence="8 9">DSM 21303</strain>
    </source>
</reference>
<keyword evidence="2" id="KW-0815">Transposition</keyword>
<feature type="compositionally biased region" description="Polar residues" evidence="5">
    <location>
        <begin position="361"/>
        <end position="382"/>
    </location>
</feature>
<protein>
    <recommendedName>
        <fullName evidence="10">Tn3 family transposase</fullName>
    </recommendedName>
</protein>